<dbReference type="Proteomes" id="UP001218231">
    <property type="component" value="Chromosome"/>
</dbReference>
<evidence type="ECO:0000313" key="2">
    <source>
        <dbReference type="Proteomes" id="UP001218231"/>
    </source>
</evidence>
<protein>
    <submittedName>
        <fullName evidence="1">Uncharacterized protein</fullName>
    </submittedName>
</protein>
<organism evidence="1 2">
    <name type="scientific">Novosphingobium humi</name>
    <dbReference type="NCBI Taxonomy" id="2282397"/>
    <lineage>
        <taxon>Bacteria</taxon>
        <taxon>Pseudomonadati</taxon>
        <taxon>Pseudomonadota</taxon>
        <taxon>Alphaproteobacteria</taxon>
        <taxon>Sphingomonadales</taxon>
        <taxon>Sphingomonadaceae</taxon>
        <taxon>Novosphingobium</taxon>
    </lineage>
</organism>
<evidence type="ECO:0000313" key="1">
    <source>
        <dbReference type="EMBL" id="WCT77272.1"/>
    </source>
</evidence>
<name>A0ABY7TVJ3_9SPHN</name>
<sequence>MMKQATLSLVPRSSMPALVMAGAVGLLALPSAVLAFSTRFETAAESGDSRAGQDNYAPSRLDARAARALAAREQAQFMQGKEALFHFTPAGLAARPDRSVTVAVRVDAETARAIVVRGPAQRIAAPGPNTRVAPNAYNLGLSRGYQSFSTLTSTYSLPGNDHAKHDMPDLSAFPRVESGSDSRLAPHIQLVDRERAGRAPRTLESFGEQSVDVGGSYRVTRNFDVTAGVRYSQDRDRLKPTNDTKSDSQAVFVGTQFRF</sequence>
<accession>A0ABY7TVJ3</accession>
<keyword evidence="2" id="KW-1185">Reference proteome</keyword>
<reference evidence="1 2" key="1">
    <citation type="submission" date="2023-02" db="EMBL/GenBank/DDBJ databases">
        <title>Genome sequence of Novosphingobium humi KACC 19094.</title>
        <authorList>
            <person name="Kim S."/>
            <person name="Heo J."/>
            <person name="Kwon S.-W."/>
        </authorList>
    </citation>
    <scope>NUCLEOTIDE SEQUENCE [LARGE SCALE GENOMIC DNA]</scope>
    <source>
        <strain evidence="1 2">KACC 19094</strain>
    </source>
</reference>
<dbReference type="RefSeq" id="WP_273617653.1">
    <property type="nucleotide sequence ID" value="NZ_CP117417.1"/>
</dbReference>
<proteinExistence type="predicted"/>
<dbReference type="EMBL" id="CP117417">
    <property type="protein sequence ID" value="WCT77272.1"/>
    <property type="molecule type" value="Genomic_DNA"/>
</dbReference>
<gene>
    <name evidence="1" type="ORF">PQ457_15345</name>
</gene>